<evidence type="ECO:0000313" key="3">
    <source>
        <dbReference type="Proteomes" id="UP000191946"/>
    </source>
</evidence>
<dbReference type="AlphaFoldDB" id="A0A249W9T4"/>
<sequence length="299" mass="35131">MNIVNERSRLDTIIVWGHGLSHLNSIVKMIRDTEYFEIIRFIKHKPKSMKKFVNQVYSYDYAPLVHLKSKIKYLEKVEPCLMCIVIKNKSPMVDILGEGNFRHKESLRLKNLKTKIREEFNPYIDGNMTHDHIIHATDNEEQTYHILNAIGVENISDYYQDNYFSIPFFVGKLNSYKILEINIEELYCGQVKGDEFNYIVTNVPLSDSVQYQALVSKDARKKYSNYIEKYRGTAIKADHDLLRYLELSNDFLYLSAGNETKFVTVKRNEKNQYVIVDGLHRASIHLYQNNRKIKVCLVN</sequence>
<reference evidence="1" key="2">
    <citation type="submission" date="2017-09" db="EMBL/GenBank/DDBJ databases">
        <authorList>
            <person name="Ehlers B."/>
            <person name="Leendertz F.H."/>
        </authorList>
    </citation>
    <scope>NUCLEOTIDE SEQUENCE</scope>
    <source>
        <strain evidence="1">MAVP-26</strain>
    </source>
</reference>
<dbReference type="RefSeq" id="WP_005496878.1">
    <property type="nucleotide sequence ID" value="NZ_CP023248.2"/>
</dbReference>
<dbReference type="EMBL" id="CP023248">
    <property type="protein sequence ID" value="ASZ53379.1"/>
    <property type="molecule type" value="Genomic_DNA"/>
</dbReference>
<proteinExistence type="predicted"/>
<keyword evidence="3" id="KW-1185">Reference proteome</keyword>
<name>A0A249W9T4_VIBPH</name>
<gene>
    <name evidence="2" type="ORF">AKG60_07040</name>
    <name evidence="1" type="ORF">YA91_23825</name>
</gene>
<dbReference type="EMBL" id="LHQV01000010">
    <property type="protein sequence ID" value="OQK01658.1"/>
    <property type="molecule type" value="Genomic_DNA"/>
</dbReference>
<evidence type="ECO:0000313" key="1">
    <source>
        <dbReference type="EMBL" id="ASZ53379.1"/>
    </source>
</evidence>
<accession>A0A249W9T4</accession>
<reference evidence="2 3" key="1">
    <citation type="submission" date="2015-08" db="EMBL/GenBank/DDBJ databases">
        <title>Draft Genome Sequences of Vibrio parahaemolyticus Strains.</title>
        <authorList>
            <person name="Gonzalez-Escalona N."/>
            <person name="DePaola A."/>
        </authorList>
    </citation>
    <scope>NUCLEOTIDE SEQUENCE [LARGE SCALE GENOMIC DNA]</scope>
    <source>
        <strain evidence="2 3">CFSAN001621</strain>
    </source>
</reference>
<organism evidence="1">
    <name type="scientific">Vibrio parahaemolyticus</name>
    <dbReference type="NCBI Taxonomy" id="670"/>
    <lineage>
        <taxon>Bacteria</taxon>
        <taxon>Pseudomonadati</taxon>
        <taxon>Pseudomonadota</taxon>
        <taxon>Gammaproteobacteria</taxon>
        <taxon>Vibrionales</taxon>
        <taxon>Vibrionaceae</taxon>
        <taxon>Vibrio</taxon>
    </lineage>
</organism>
<evidence type="ECO:0000313" key="2">
    <source>
        <dbReference type="EMBL" id="OQK01658.1"/>
    </source>
</evidence>
<dbReference type="Proteomes" id="UP000191946">
    <property type="component" value="Unassembled WGS sequence"/>
</dbReference>
<protein>
    <submittedName>
        <fullName evidence="1">Uncharacterized protein</fullName>
    </submittedName>
</protein>